<feature type="compositionally biased region" description="Basic residues" evidence="1">
    <location>
        <begin position="180"/>
        <end position="192"/>
    </location>
</feature>
<evidence type="ECO:0000256" key="1">
    <source>
        <dbReference type="SAM" id="MobiDB-lite"/>
    </source>
</evidence>
<dbReference type="KEGG" id="hvg:123442348"/>
<name>A0A8I6X2W8_HORVV</name>
<accession>A0A8I6X2W8</accession>
<dbReference type="PANTHER" id="PTHR48227">
    <property type="entry name" value="DNA TOPOISOMERASE 1-LIKE"/>
    <property type="match status" value="1"/>
</dbReference>
<dbReference type="EnsemblPlants" id="HORVU.MOREX.r3.3HG0218430.1">
    <property type="protein sequence ID" value="HORVU.MOREX.r3.3HG0218430.1.CDS1"/>
    <property type="gene ID" value="HORVU.MOREX.r3.3HG0218430"/>
</dbReference>
<gene>
    <name evidence="2" type="primary">LOC123442348</name>
</gene>
<reference evidence="3" key="1">
    <citation type="journal article" date="2012" name="Nature">
        <title>A physical, genetic and functional sequence assembly of the barley genome.</title>
        <authorList>
            <consortium name="The International Barley Genome Sequencing Consortium"/>
            <person name="Mayer K.F."/>
            <person name="Waugh R."/>
            <person name="Brown J.W."/>
            <person name="Schulman A."/>
            <person name="Langridge P."/>
            <person name="Platzer M."/>
            <person name="Fincher G.B."/>
            <person name="Muehlbauer G.J."/>
            <person name="Sato K."/>
            <person name="Close T.J."/>
            <person name="Wise R.P."/>
            <person name="Stein N."/>
        </authorList>
    </citation>
    <scope>NUCLEOTIDE SEQUENCE [LARGE SCALE GENOMIC DNA]</scope>
    <source>
        <strain evidence="3">cv. Morex</strain>
    </source>
</reference>
<feature type="region of interest" description="Disordered" evidence="1">
    <location>
        <begin position="69"/>
        <end position="112"/>
    </location>
</feature>
<feature type="compositionally biased region" description="Basic and acidic residues" evidence="1">
    <location>
        <begin position="86"/>
        <end position="101"/>
    </location>
</feature>
<dbReference type="RefSeq" id="XP_044974293.1">
    <property type="nucleotide sequence ID" value="XM_045118358.1"/>
</dbReference>
<dbReference type="GeneID" id="123442348"/>
<feature type="region of interest" description="Disordered" evidence="1">
    <location>
        <begin position="127"/>
        <end position="216"/>
    </location>
</feature>
<evidence type="ECO:0000313" key="3">
    <source>
        <dbReference type="Proteomes" id="UP000011116"/>
    </source>
</evidence>
<evidence type="ECO:0000313" key="2">
    <source>
        <dbReference type="EnsemblPlants" id="HORVU.MOREX.r3.3HG0218430.1.CDS1"/>
    </source>
</evidence>
<dbReference type="Gramene" id="HORVU.MOREX.r2.3HG0181690.1">
    <property type="protein sequence ID" value="HORVU.MOREX.r2.3HG0181690.1.CDS.1"/>
    <property type="gene ID" value="HORVU.MOREX.r2.3HG0181690"/>
</dbReference>
<dbReference type="Gramene" id="HORVU.MOREX.r3.3HG0218430.1">
    <property type="protein sequence ID" value="HORVU.MOREX.r3.3HG0218430.1.CDS1"/>
    <property type="gene ID" value="HORVU.MOREX.r3.3HG0218430"/>
</dbReference>
<reference evidence="2" key="3">
    <citation type="submission" date="2022-01" db="UniProtKB">
        <authorList>
            <consortium name="EnsemblPlants"/>
        </authorList>
    </citation>
    <scope>IDENTIFICATION</scope>
    <source>
        <strain evidence="2">subsp. vulgare</strain>
    </source>
</reference>
<sequence>MRAVTGAIVSSKPCSLLKAKGILSGFFKSSASNLPTSDAATYLLTAADAVDELCQIRGDIRRALHHHLHLHHQQEGSPPAATGDGDGERRNKDKGRVKQEEQEAVVSKQGISLVPRKKKDIPCVIKQEEQEEPEPEHKKMISNKGSVGSHDKKRKHAAQDLVEVKKEEADFVDADLGSDKKKKKNKHKKNKRSRDGDDAQQEEEAEVEHTKKKQRN</sequence>
<proteinExistence type="predicted"/>
<dbReference type="PANTHER" id="PTHR48227:SF1">
    <property type="entry name" value="DNA LIGASE 1-LIKE"/>
    <property type="match status" value="1"/>
</dbReference>
<dbReference type="AlphaFoldDB" id="A0A8I6X2W8"/>
<dbReference type="Proteomes" id="UP000011116">
    <property type="component" value="Chromosome 3H"/>
</dbReference>
<protein>
    <submittedName>
        <fullName evidence="2">Uncharacterized protein</fullName>
    </submittedName>
</protein>
<keyword evidence="3" id="KW-1185">Reference proteome</keyword>
<organism evidence="2 3">
    <name type="scientific">Hordeum vulgare subsp. vulgare</name>
    <name type="common">Domesticated barley</name>
    <dbReference type="NCBI Taxonomy" id="112509"/>
    <lineage>
        <taxon>Eukaryota</taxon>
        <taxon>Viridiplantae</taxon>
        <taxon>Streptophyta</taxon>
        <taxon>Embryophyta</taxon>
        <taxon>Tracheophyta</taxon>
        <taxon>Spermatophyta</taxon>
        <taxon>Magnoliopsida</taxon>
        <taxon>Liliopsida</taxon>
        <taxon>Poales</taxon>
        <taxon>Poaceae</taxon>
        <taxon>BOP clade</taxon>
        <taxon>Pooideae</taxon>
        <taxon>Triticodae</taxon>
        <taxon>Triticeae</taxon>
        <taxon>Hordeinae</taxon>
        <taxon>Hordeum</taxon>
    </lineage>
</organism>
<dbReference type="OrthoDB" id="696879at2759"/>
<reference evidence="2" key="2">
    <citation type="submission" date="2020-10" db="EMBL/GenBank/DDBJ databases">
        <authorList>
            <person name="Scholz U."/>
            <person name="Mascher M."/>
            <person name="Fiebig A."/>
        </authorList>
    </citation>
    <scope>NUCLEOTIDE SEQUENCE [LARGE SCALE GENOMIC DNA]</scope>
    <source>
        <strain evidence="2">cv. Morex</strain>
    </source>
</reference>